<reference evidence="1 2" key="1">
    <citation type="submission" date="2019-09" db="EMBL/GenBank/DDBJ databases">
        <authorList>
            <person name="Geng P."/>
            <person name="Wan X."/>
            <person name="Zhou G."/>
            <person name="Yuan Z."/>
            <person name="Hu X."/>
        </authorList>
    </citation>
    <scope>NUCLEOTIDE SEQUENCE [LARGE SCALE GENOMIC DNA]</scope>
    <source>
        <strain evidence="1 2">EFR-4</strain>
    </source>
</reference>
<dbReference type="Proteomes" id="UP000325411">
    <property type="component" value="Unassembled WGS sequence"/>
</dbReference>
<proteinExistence type="predicted"/>
<dbReference type="AlphaFoldDB" id="A0A5M9GEP9"/>
<dbReference type="RefSeq" id="WP_153623560.1">
    <property type="nucleotide sequence ID" value="NZ_CP064082.1"/>
</dbReference>
<protein>
    <submittedName>
        <fullName evidence="1">Uncharacterized protein</fullName>
    </submittedName>
</protein>
<sequence length="137" mass="15820">MEEVKKNAYNMEVIIDKYYYDPKLHDDDLPEGTNNTWVQEDIFRCEVLAESEEKAESVLEEKLDEIRPKLNKKLLVDIGFTISPVISTVQADFSIDELTIEKLISKSKFLFNNQTCNSNVIVDEDFICIGENKIPIL</sequence>
<accession>A0A5M9GEP9</accession>
<comment type="caution">
    <text evidence="1">The sequence shown here is derived from an EMBL/GenBank/DDBJ whole genome shotgun (WGS) entry which is preliminary data.</text>
</comment>
<dbReference type="EMBL" id="VXCE01000044">
    <property type="protein sequence ID" value="KAA8473022.1"/>
    <property type="molecule type" value="Genomic_DNA"/>
</dbReference>
<name>A0A5M9GEP9_9BACI</name>
<organism evidence="1 2">
    <name type="scientific">Bacillus paranthracis</name>
    <dbReference type="NCBI Taxonomy" id="2026186"/>
    <lineage>
        <taxon>Bacteria</taxon>
        <taxon>Bacillati</taxon>
        <taxon>Bacillota</taxon>
        <taxon>Bacilli</taxon>
        <taxon>Bacillales</taxon>
        <taxon>Bacillaceae</taxon>
        <taxon>Bacillus</taxon>
        <taxon>Bacillus cereus group</taxon>
    </lineage>
</organism>
<gene>
    <name evidence="1" type="ORF">FYW06_27980</name>
</gene>
<evidence type="ECO:0000313" key="1">
    <source>
        <dbReference type="EMBL" id="KAA8473022.1"/>
    </source>
</evidence>
<evidence type="ECO:0000313" key="2">
    <source>
        <dbReference type="Proteomes" id="UP000325411"/>
    </source>
</evidence>